<reference evidence="1" key="1">
    <citation type="submission" date="2008-07" db="EMBL/GenBank/DDBJ databases">
        <title>Seven zen-like genes in the Hox3 locus of the hover fly Episyrphus balteatus (Syrphidae).</title>
        <authorList>
            <person name="Rafiqi A.M."/>
            <person name="Raedts J."/>
            <person name="Schoen O."/>
            <person name="Bloecker H."/>
            <person name="Schmidt-Ott U."/>
        </authorList>
    </citation>
    <scope>NUCLEOTIDE SEQUENCE</scope>
</reference>
<organism evidence="1">
    <name type="scientific">Episyrphus balteatus</name>
    <name type="common">Marmalade hoverfly</name>
    <name type="synonym">Syrphus balteaus</name>
    <dbReference type="NCBI Taxonomy" id="286459"/>
    <lineage>
        <taxon>Eukaryota</taxon>
        <taxon>Metazoa</taxon>
        <taxon>Ecdysozoa</taxon>
        <taxon>Arthropoda</taxon>
        <taxon>Hexapoda</taxon>
        <taxon>Insecta</taxon>
        <taxon>Pterygota</taxon>
        <taxon>Neoptera</taxon>
        <taxon>Endopterygota</taxon>
        <taxon>Diptera</taxon>
        <taxon>Brachycera</taxon>
        <taxon>Muscomorpha</taxon>
        <taxon>Syrphoidea</taxon>
        <taxon>Syrphidae</taxon>
        <taxon>Syrphinae</taxon>
        <taxon>Syrphini</taxon>
        <taxon>Episyrphus</taxon>
    </lineage>
</organism>
<proteinExistence type="predicted"/>
<accession>B5M6Y5</accession>
<evidence type="ECO:0000313" key="1">
    <source>
        <dbReference type="EMBL" id="ACH61902.1"/>
    </source>
</evidence>
<dbReference type="AlphaFoldDB" id="B5M6Y5"/>
<protein>
    <submittedName>
        <fullName evidence="1">Zerknuellt 5</fullName>
    </submittedName>
</protein>
<dbReference type="EMBL" id="EU999030">
    <property type="protein sequence ID" value="ACH61902.1"/>
    <property type="molecule type" value="Genomic_DNA"/>
</dbReference>
<sequence length="50" mass="5785">MEQAKNSKGTKNQRIKTAFTDFQIIELEKEDRKIDISKTLPFKVGFKIIG</sequence>
<name>B5M6Y5_EPIBA</name>